<comment type="caution">
    <text evidence="1">The sequence shown here is derived from an EMBL/GenBank/DDBJ whole genome shotgun (WGS) entry which is preliminary data.</text>
</comment>
<dbReference type="AlphaFoldDB" id="A0A7W9A365"/>
<dbReference type="Proteomes" id="UP000548978">
    <property type="component" value="Unassembled WGS sequence"/>
</dbReference>
<keyword evidence="2" id="KW-1185">Reference proteome</keyword>
<gene>
    <name evidence="1" type="ORF">FHS65_001342</name>
</gene>
<evidence type="ECO:0000313" key="2">
    <source>
        <dbReference type="Proteomes" id="UP000548978"/>
    </source>
</evidence>
<accession>A0A7W9A365</accession>
<name>A0A7W9A365_9CAUL</name>
<organism evidence="1 2">
    <name type="scientific">Brevundimonas halotolerans</name>
    <dbReference type="NCBI Taxonomy" id="69670"/>
    <lineage>
        <taxon>Bacteria</taxon>
        <taxon>Pseudomonadati</taxon>
        <taxon>Pseudomonadota</taxon>
        <taxon>Alphaproteobacteria</taxon>
        <taxon>Caulobacterales</taxon>
        <taxon>Caulobacteraceae</taxon>
        <taxon>Brevundimonas</taxon>
    </lineage>
</organism>
<reference evidence="1 2" key="1">
    <citation type="submission" date="2020-08" db="EMBL/GenBank/DDBJ databases">
        <title>Genomic Encyclopedia of Type Strains, Phase IV (KMG-IV): sequencing the most valuable type-strain genomes for metagenomic binning, comparative biology and taxonomic classification.</title>
        <authorList>
            <person name="Goeker M."/>
        </authorList>
    </citation>
    <scope>NUCLEOTIDE SEQUENCE [LARGE SCALE GENOMIC DNA]</scope>
    <source>
        <strain evidence="1 2">DSM 24448</strain>
    </source>
</reference>
<dbReference type="RefSeq" id="WP_183211088.1">
    <property type="nucleotide sequence ID" value="NZ_JACIJB010000004.1"/>
</dbReference>
<evidence type="ECO:0000313" key="1">
    <source>
        <dbReference type="EMBL" id="MBB5660596.1"/>
    </source>
</evidence>
<dbReference type="EMBL" id="JACIJB010000004">
    <property type="protein sequence ID" value="MBB5660596.1"/>
    <property type="molecule type" value="Genomic_DNA"/>
</dbReference>
<protein>
    <submittedName>
        <fullName evidence="1">Uncharacterized protein</fullName>
    </submittedName>
</protein>
<sequence length="248" mass="27020">MLILKEYREGATAPFLASKWRVSEHAVRRRITMHGATKREWGDSQAIAMATAREAELEEARRNSPEAVAARLFAGLPMPSDEGEVDGGEDPAALARMAMLASGRAMRGRLWAEARALGALAETYQRLAAREGEDSGAGASGSGGVRGAALTPETAPLALVHAILMMDAEAKSERFRMDPDAGEAQPDYTIKRAYWRDWKEKGDWLRGVAFRRQALEARVEALEAALIEAGLPLPEEHSARRAARLAED</sequence>
<proteinExistence type="predicted"/>